<dbReference type="PANTHER" id="PTHR33129">
    <property type="entry name" value="PROTEIN KINASE DOMAIN-CONTAINING PROTEIN-RELATED"/>
    <property type="match status" value="1"/>
</dbReference>
<sequence>MLPPLLYIDHGSTTPPRRGHRYRYWDDRFPHFYYYGFTSYSYSANLEFTCCKTTGIGTTAFYGYFFSRYTQEHPMQLSLPHHSQMTPICKNLWCFLRVIAVKKKHGGYDMLMHFERRAADRGVEVIYLFDSPPPFPPSRAKMVCFTCPNQSWFRNICKCFNKRIIYMSLWDLDELKTAVKLLHLDSGDPPVTLETTEERFPKFGGVARECLSSNEEFVRRRLGYLRGDIVDDDIHT</sequence>
<accession>W2IKU9</accession>
<dbReference type="InterPro" id="IPR052980">
    <property type="entry name" value="Crinkler_effector"/>
</dbReference>
<proteinExistence type="predicted"/>
<protein>
    <submittedName>
        <fullName evidence="1">Uncharacterized protein</fullName>
    </submittedName>
</protein>
<reference evidence="1" key="1">
    <citation type="submission" date="2013-11" db="EMBL/GenBank/DDBJ databases">
        <title>The Genome Sequence of Phytophthora parasitica CJ05E6.</title>
        <authorList>
            <consortium name="The Broad Institute Genomics Platform"/>
            <person name="Russ C."/>
            <person name="Tyler B."/>
            <person name="Panabieres F."/>
            <person name="Shan W."/>
            <person name="Tripathy S."/>
            <person name="Grunwald N."/>
            <person name="Machado M."/>
            <person name="Johnson C.S."/>
            <person name="Arredondo F."/>
            <person name="Hong C."/>
            <person name="Coffey M."/>
            <person name="Young S.K."/>
            <person name="Zeng Q."/>
            <person name="Gargeya S."/>
            <person name="Fitzgerald M."/>
            <person name="Abouelleil A."/>
            <person name="Alvarado L."/>
            <person name="Chapman S.B."/>
            <person name="Gainer-Dewar J."/>
            <person name="Goldberg J."/>
            <person name="Griggs A."/>
            <person name="Gujja S."/>
            <person name="Hansen M."/>
            <person name="Howarth C."/>
            <person name="Imamovic A."/>
            <person name="Ireland A."/>
            <person name="Larimer J."/>
            <person name="McCowan C."/>
            <person name="Murphy C."/>
            <person name="Pearson M."/>
            <person name="Poon T.W."/>
            <person name="Priest M."/>
            <person name="Roberts A."/>
            <person name="Saif S."/>
            <person name="Shea T."/>
            <person name="Sykes S."/>
            <person name="Wortman J."/>
            <person name="Nusbaum C."/>
            <person name="Birren B."/>
        </authorList>
    </citation>
    <scope>NUCLEOTIDE SEQUENCE [LARGE SCALE GENOMIC DNA]</scope>
    <source>
        <strain evidence="1">CJ05E6</strain>
    </source>
</reference>
<dbReference type="VEuPathDB" id="FungiDB:PPTG_03506"/>
<organism evidence="1">
    <name type="scientific">Phytophthora nicotianae</name>
    <name type="common">Potato buckeye rot agent</name>
    <name type="synonym">Phytophthora parasitica</name>
    <dbReference type="NCBI Taxonomy" id="4792"/>
    <lineage>
        <taxon>Eukaryota</taxon>
        <taxon>Sar</taxon>
        <taxon>Stramenopiles</taxon>
        <taxon>Oomycota</taxon>
        <taxon>Peronosporomycetes</taxon>
        <taxon>Peronosporales</taxon>
        <taxon>Peronosporaceae</taxon>
        <taxon>Phytophthora</taxon>
    </lineage>
</organism>
<gene>
    <name evidence="1" type="ORF">L916_13106</name>
</gene>
<dbReference type="AlphaFoldDB" id="W2IKU9"/>
<dbReference type="Proteomes" id="UP000053864">
    <property type="component" value="Unassembled WGS sequence"/>
</dbReference>
<name>W2IKU9_PHYNI</name>
<dbReference type="EMBL" id="KI674261">
    <property type="protein sequence ID" value="ETL34705.1"/>
    <property type="molecule type" value="Genomic_DNA"/>
</dbReference>
<evidence type="ECO:0000313" key="1">
    <source>
        <dbReference type="EMBL" id="ETL34705.1"/>
    </source>
</evidence>